<evidence type="ECO:0000256" key="1">
    <source>
        <dbReference type="SAM" id="MobiDB-lite"/>
    </source>
</evidence>
<protein>
    <recommendedName>
        <fullName evidence="3">Polysaccharide lyase 14 domain-containing protein</fullName>
    </recommendedName>
</protein>
<feature type="domain" description="Polysaccharide lyase 14" evidence="3">
    <location>
        <begin position="110"/>
        <end position="188"/>
    </location>
</feature>
<evidence type="ECO:0000313" key="4">
    <source>
        <dbReference type="Proteomes" id="UP000887565"/>
    </source>
</evidence>
<evidence type="ECO:0000259" key="3">
    <source>
        <dbReference type="Pfam" id="PF21294"/>
    </source>
</evidence>
<feature type="region of interest" description="Disordered" evidence="1">
    <location>
        <begin position="76"/>
        <end position="99"/>
    </location>
</feature>
<feature type="chain" id="PRO_5036789210" description="Polysaccharide lyase 14 domain-containing protein" evidence="2">
    <location>
        <begin position="22"/>
        <end position="315"/>
    </location>
</feature>
<dbReference type="Pfam" id="PF21294">
    <property type="entry name" value="Polysacc_lyase_14"/>
    <property type="match status" value="1"/>
</dbReference>
<evidence type="ECO:0000313" key="5">
    <source>
        <dbReference type="WBParaSite" id="nRc.2.0.1.t33033-RA"/>
    </source>
</evidence>
<dbReference type="Proteomes" id="UP000887565">
    <property type="component" value="Unplaced"/>
</dbReference>
<proteinExistence type="predicted"/>
<organism evidence="4 5">
    <name type="scientific">Romanomermis culicivorax</name>
    <name type="common">Nematode worm</name>
    <dbReference type="NCBI Taxonomy" id="13658"/>
    <lineage>
        <taxon>Eukaryota</taxon>
        <taxon>Metazoa</taxon>
        <taxon>Ecdysozoa</taxon>
        <taxon>Nematoda</taxon>
        <taxon>Enoplea</taxon>
        <taxon>Dorylaimia</taxon>
        <taxon>Mermithida</taxon>
        <taxon>Mermithoidea</taxon>
        <taxon>Mermithidae</taxon>
        <taxon>Romanomermis</taxon>
    </lineage>
</organism>
<dbReference type="InterPro" id="IPR048958">
    <property type="entry name" value="Polysacc_lyase_14"/>
</dbReference>
<feature type="compositionally biased region" description="Acidic residues" evidence="1">
    <location>
        <begin position="86"/>
        <end position="97"/>
    </location>
</feature>
<dbReference type="WBParaSite" id="nRc.2.0.1.t33033-RA">
    <property type="protein sequence ID" value="nRc.2.0.1.t33033-RA"/>
    <property type="gene ID" value="nRc.2.0.1.g33033"/>
</dbReference>
<sequence length="315" mass="36069">MFAFIYVLCVFFSWSRFPVRCRPASDDDTDVISGSGQSTITFDKWRLNDHYTERMAKDDFGYVTKFDGEDRAIIATDQPIENRNDGDDDAAKEDDGDDGRSASIRNYYLRVELPADKVGPADSGVNFKFDLKPQPGYEMSYKIRFENDFDWVSGGMLPGLCNGDCDVMEHNTDGDGSTITTMWDRDGKLLVNLKQPGQSSEFGATTTTDYTFARNRWTDLKIRWVIWPVVDDDRGDFDNDDTGRRTEMLQGTIMIWADDDLVYERRKIPIIGNLKTIDKCHFSAFYDNRDQSDKPEVANYIGFDNVFIKKFEPSA</sequence>
<dbReference type="AlphaFoldDB" id="A0A915K2K4"/>
<name>A0A915K2K4_ROMCU</name>
<feature type="signal peptide" evidence="2">
    <location>
        <begin position="1"/>
        <end position="21"/>
    </location>
</feature>
<reference evidence="5" key="1">
    <citation type="submission" date="2022-11" db="UniProtKB">
        <authorList>
            <consortium name="WormBaseParasite"/>
        </authorList>
    </citation>
    <scope>IDENTIFICATION</scope>
</reference>
<evidence type="ECO:0000256" key="2">
    <source>
        <dbReference type="SAM" id="SignalP"/>
    </source>
</evidence>
<dbReference type="Gene3D" id="2.60.120.200">
    <property type="match status" value="1"/>
</dbReference>
<keyword evidence="4" id="KW-1185">Reference proteome</keyword>
<accession>A0A915K2K4</accession>
<keyword evidence="2" id="KW-0732">Signal</keyword>